<keyword evidence="4" id="KW-1185">Reference proteome</keyword>
<keyword evidence="2" id="KW-0812">Transmembrane</keyword>
<evidence type="ECO:0000313" key="4">
    <source>
        <dbReference type="Proteomes" id="UP001600165"/>
    </source>
</evidence>
<reference evidence="3 4" key="1">
    <citation type="submission" date="2024-10" db="EMBL/GenBank/DDBJ databases">
        <authorList>
            <person name="Ratan Roy A."/>
            <person name="Morales Sandoval P.H."/>
            <person name="De Los Santos Villalobos S."/>
            <person name="Chakraborty S."/>
            <person name="Mukherjee J."/>
        </authorList>
    </citation>
    <scope>NUCLEOTIDE SEQUENCE [LARGE SCALE GENOMIC DNA]</scope>
    <source>
        <strain evidence="3 4">S1</strain>
    </source>
</reference>
<evidence type="ECO:0000256" key="1">
    <source>
        <dbReference type="SAM" id="MobiDB-lite"/>
    </source>
</evidence>
<evidence type="ECO:0008006" key="5">
    <source>
        <dbReference type="Google" id="ProtNLM"/>
    </source>
</evidence>
<proteinExistence type="predicted"/>
<accession>A0ABW6IG82</accession>
<dbReference type="Proteomes" id="UP001600165">
    <property type="component" value="Unassembled WGS sequence"/>
</dbReference>
<sequence>MSQQDNFTAGFFTGAFLGGIIGGIVGVVVAGRLQQEEAEMDDLVLSSEADQTLNSASPLTEARIEIARRGLEDKIAQLNEAIDDVRQQLGKVNGHSQPTEDASRVD</sequence>
<comment type="caution">
    <text evidence="3">The sequence shown here is derived from an EMBL/GenBank/DDBJ whole genome shotgun (WGS) entry which is preliminary data.</text>
</comment>
<dbReference type="EMBL" id="JBHZOL010000073">
    <property type="protein sequence ID" value="MFE4106842.1"/>
    <property type="molecule type" value="Genomic_DNA"/>
</dbReference>
<feature type="transmembrane region" description="Helical" evidence="2">
    <location>
        <begin position="6"/>
        <end position="30"/>
    </location>
</feature>
<gene>
    <name evidence="3" type="ORF">ACFVKH_11175</name>
</gene>
<feature type="region of interest" description="Disordered" evidence="1">
    <location>
        <begin position="87"/>
        <end position="106"/>
    </location>
</feature>
<name>A0ABW6IG82_9CYAN</name>
<dbReference type="RefSeq" id="WP_377964990.1">
    <property type="nucleotide sequence ID" value="NZ_JBHZOL010000073.1"/>
</dbReference>
<organism evidence="3 4">
    <name type="scientific">Almyronema epifaneia S1</name>
    <dbReference type="NCBI Taxonomy" id="2991925"/>
    <lineage>
        <taxon>Bacteria</taxon>
        <taxon>Bacillati</taxon>
        <taxon>Cyanobacteriota</taxon>
        <taxon>Cyanophyceae</taxon>
        <taxon>Nodosilineales</taxon>
        <taxon>Nodosilineaceae</taxon>
        <taxon>Almyronema</taxon>
        <taxon>Almyronema epifaneia</taxon>
    </lineage>
</organism>
<protein>
    <recommendedName>
        <fullName evidence="5">Gas vesicle protein</fullName>
    </recommendedName>
</protein>
<evidence type="ECO:0000256" key="2">
    <source>
        <dbReference type="SAM" id="Phobius"/>
    </source>
</evidence>
<evidence type="ECO:0000313" key="3">
    <source>
        <dbReference type="EMBL" id="MFE4106842.1"/>
    </source>
</evidence>
<keyword evidence="2" id="KW-0472">Membrane</keyword>
<keyword evidence="2" id="KW-1133">Transmembrane helix</keyword>